<sequence>MTFLAWKRKSKVRKLENLKLLKIRSCEFVKFMSVNKALSFKEQ</sequence>
<reference evidence="1" key="1">
    <citation type="submission" date="2018-02" db="EMBL/GenBank/DDBJ databases">
        <title>Rhizophora mucronata_Transcriptome.</title>
        <authorList>
            <person name="Meera S.P."/>
            <person name="Sreeshan A."/>
            <person name="Augustine A."/>
        </authorList>
    </citation>
    <scope>NUCLEOTIDE SEQUENCE</scope>
    <source>
        <tissue evidence="1">Leaf</tissue>
    </source>
</reference>
<dbReference type="AlphaFoldDB" id="A0A2P2NL90"/>
<accession>A0A2P2NL90</accession>
<organism evidence="1">
    <name type="scientific">Rhizophora mucronata</name>
    <name type="common">Asiatic mangrove</name>
    <dbReference type="NCBI Taxonomy" id="61149"/>
    <lineage>
        <taxon>Eukaryota</taxon>
        <taxon>Viridiplantae</taxon>
        <taxon>Streptophyta</taxon>
        <taxon>Embryophyta</taxon>
        <taxon>Tracheophyta</taxon>
        <taxon>Spermatophyta</taxon>
        <taxon>Magnoliopsida</taxon>
        <taxon>eudicotyledons</taxon>
        <taxon>Gunneridae</taxon>
        <taxon>Pentapetalae</taxon>
        <taxon>rosids</taxon>
        <taxon>fabids</taxon>
        <taxon>Malpighiales</taxon>
        <taxon>Rhizophoraceae</taxon>
        <taxon>Rhizophora</taxon>
    </lineage>
</organism>
<proteinExistence type="predicted"/>
<evidence type="ECO:0000313" key="1">
    <source>
        <dbReference type="EMBL" id="MBX43195.1"/>
    </source>
</evidence>
<dbReference type="EMBL" id="GGEC01062711">
    <property type="protein sequence ID" value="MBX43195.1"/>
    <property type="molecule type" value="Transcribed_RNA"/>
</dbReference>
<name>A0A2P2NL90_RHIMU</name>
<protein>
    <submittedName>
        <fullName evidence="1">Uncharacterized protein</fullName>
    </submittedName>
</protein>